<evidence type="ECO:0000256" key="10">
    <source>
        <dbReference type="ARBA" id="ARBA00023136"/>
    </source>
</evidence>
<dbReference type="InterPro" id="IPR001680">
    <property type="entry name" value="WD40_rpt"/>
</dbReference>
<dbReference type="InterPro" id="IPR045260">
    <property type="entry name" value="Sec12-like"/>
</dbReference>
<dbReference type="InterPro" id="IPR015943">
    <property type="entry name" value="WD40/YVTN_repeat-like_dom_sf"/>
</dbReference>
<dbReference type="AlphaFoldDB" id="A0A5N5L5W8"/>
<evidence type="ECO:0000256" key="12">
    <source>
        <dbReference type="SAM" id="MobiDB-lite"/>
    </source>
</evidence>
<keyword evidence="14" id="KW-1185">Reference proteome</keyword>
<keyword evidence="9" id="KW-1133">Transmembrane helix</keyword>
<keyword evidence="3 11" id="KW-0853">WD repeat</keyword>
<evidence type="ECO:0000256" key="5">
    <source>
        <dbReference type="ARBA" id="ARBA00022737"/>
    </source>
</evidence>
<name>A0A5N5L5W8_9ROSI</name>
<dbReference type="SMART" id="SM00320">
    <property type="entry name" value="WD40"/>
    <property type="match status" value="5"/>
</dbReference>
<dbReference type="PANTHER" id="PTHR23284">
    <property type="entry name" value="PROLACTIN REGULATORY ELEMENT BINDING PROTEIN"/>
    <property type="match status" value="1"/>
</dbReference>
<evidence type="ECO:0000256" key="7">
    <source>
        <dbReference type="ARBA" id="ARBA00022892"/>
    </source>
</evidence>
<dbReference type="PANTHER" id="PTHR23284:SF0">
    <property type="entry name" value="PROLACTIN REGULATORY ELEMENT-BINDING PROTEIN"/>
    <property type="match status" value="1"/>
</dbReference>
<keyword evidence="4" id="KW-0812">Transmembrane</keyword>
<dbReference type="GO" id="GO:0015031">
    <property type="term" value="P:protein transport"/>
    <property type="evidence" value="ECO:0007669"/>
    <property type="project" value="UniProtKB-KW"/>
</dbReference>
<dbReference type="Gene3D" id="2.130.10.10">
    <property type="entry name" value="YVTN repeat-like/Quinoprotein amine dehydrogenase"/>
    <property type="match status" value="2"/>
</dbReference>
<dbReference type="InterPro" id="IPR011047">
    <property type="entry name" value="Quinoprotein_ADH-like_sf"/>
</dbReference>
<accession>A0A5N5L5W8</accession>
<dbReference type="GO" id="GO:0003400">
    <property type="term" value="P:regulation of COPII vesicle coating"/>
    <property type="evidence" value="ECO:0007669"/>
    <property type="project" value="TreeGrafter"/>
</dbReference>
<feature type="compositionally biased region" description="Polar residues" evidence="12">
    <location>
        <begin position="35"/>
        <end position="44"/>
    </location>
</feature>
<evidence type="ECO:0000313" key="13">
    <source>
        <dbReference type="EMBL" id="KAB5538082.1"/>
    </source>
</evidence>
<evidence type="ECO:0000256" key="9">
    <source>
        <dbReference type="ARBA" id="ARBA00022989"/>
    </source>
</evidence>
<dbReference type="PROSITE" id="PS50082">
    <property type="entry name" value="WD_REPEATS_2"/>
    <property type="match status" value="2"/>
</dbReference>
<dbReference type="Pfam" id="PF00400">
    <property type="entry name" value="WD40"/>
    <property type="match status" value="2"/>
</dbReference>
<feature type="repeat" description="WD" evidence="11">
    <location>
        <begin position="274"/>
        <end position="305"/>
    </location>
</feature>
<keyword evidence="5" id="KW-0677">Repeat</keyword>
<organism evidence="13 14">
    <name type="scientific">Salix brachista</name>
    <dbReference type="NCBI Taxonomy" id="2182728"/>
    <lineage>
        <taxon>Eukaryota</taxon>
        <taxon>Viridiplantae</taxon>
        <taxon>Streptophyta</taxon>
        <taxon>Embryophyta</taxon>
        <taxon>Tracheophyta</taxon>
        <taxon>Spermatophyta</taxon>
        <taxon>Magnoliopsida</taxon>
        <taxon>eudicotyledons</taxon>
        <taxon>Gunneridae</taxon>
        <taxon>Pentapetalae</taxon>
        <taxon>rosids</taxon>
        <taxon>fabids</taxon>
        <taxon>Malpighiales</taxon>
        <taxon>Salicaceae</taxon>
        <taxon>Saliceae</taxon>
        <taxon>Salix</taxon>
    </lineage>
</organism>
<evidence type="ECO:0000256" key="11">
    <source>
        <dbReference type="PROSITE-ProRule" id="PRU00221"/>
    </source>
</evidence>
<keyword evidence="6" id="KW-0256">Endoplasmic reticulum</keyword>
<keyword evidence="10" id="KW-0472">Membrane</keyword>
<reference evidence="14" key="1">
    <citation type="journal article" date="2019" name="Gigascience">
        <title>De novo genome assembly of the endangered Acer yangbiense, a plant species with extremely small populations endemic to Yunnan Province, China.</title>
        <authorList>
            <person name="Yang J."/>
            <person name="Wariss H.M."/>
            <person name="Tao L."/>
            <person name="Zhang R."/>
            <person name="Yun Q."/>
            <person name="Hollingsworth P."/>
            <person name="Dao Z."/>
            <person name="Luo G."/>
            <person name="Guo H."/>
            <person name="Ma Y."/>
            <person name="Sun W."/>
        </authorList>
    </citation>
    <scope>NUCLEOTIDE SEQUENCE [LARGE SCALE GENOMIC DNA]</scope>
    <source>
        <strain evidence="14">cv. br00</strain>
    </source>
</reference>
<comment type="subcellular location">
    <subcellularLocation>
        <location evidence="1">Endoplasmic reticulum membrane</location>
        <topology evidence="1">Single-pass membrane protein</topology>
    </subcellularLocation>
</comment>
<keyword evidence="2" id="KW-0813">Transport</keyword>
<comment type="caution">
    <text evidence="13">The sequence shown here is derived from an EMBL/GenBank/DDBJ whole genome shotgun (WGS) entry which is preliminary data.</text>
</comment>
<dbReference type="GO" id="GO:0005789">
    <property type="term" value="C:endoplasmic reticulum membrane"/>
    <property type="evidence" value="ECO:0007669"/>
    <property type="project" value="UniProtKB-SubCell"/>
</dbReference>
<proteinExistence type="predicted"/>
<evidence type="ECO:0000256" key="1">
    <source>
        <dbReference type="ARBA" id="ARBA00004389"/>
    </source>
</evidence>
<dbReference type="Proteomes" id="UP000326939">
    <property type="component" value="Chromosome 10"/>
</dbReference>
<dbReference type="GO" id="GO:0005085">
    <property type="term" value="F:guanyl-nucleotide exchange factor activity"/>
    <property type="evidence" value="ECO:0007669"/>
    <property type="project" value="InterPro"/>
</dbReference>
<evidence type="ECO:0000256" key="4">
    <source>
        <dbReference type="ARBA" id="ARBA00022692"/>
    </source>
</evidence>
<dbReference type="GO" id="GO:0006888">
    <property type="term" value="P:endoplasmic reticulum to Golgi vesicle-mediated transport"/>
    <property type="evidence" value="ECO:0007669"/>
    <property type="project" value="TreeGrafter"/>
</dbReference>
<keyword evidence="8" id="KW-0653">Protein transport</keyword>
<gene>
    <name evidence="13" type="ORF">DKX38_015615</name>
</gene>
<sequence>MGKSREADSQSLQKYGVPLYSAAWLPYKELRSNLPSHDNYVDSSKQQEHQQQEEEISDPSASSHEYYVILAGGGGEGSSGIPNAVLLSCFDFSSNSLSSEPVAKLGLGSQLPYRMAVHPSGDGVLCAFPNSCRFFDWDEVKDNEDHKLGLKPSKKVLAQLEDVGQQLALAFNSDSSVLAVGGELKLLVGFDNMYKTDKRPDDWYVDIVREALSYVPPLHLSISNFRTCHLAILLPLEVSKFPQLVQDGNLRVFKWPSMEIILNEAQAHASLKDLCFSPDGKFLVSLGQRDRGRVWDVTSSTAVASLPKENDEIFAACRFSQRSDQTKVLYIAAITDKGASIVTWNTSSWKRVSSKHVSREPVSSFNVSPDGKLLAMGMTQGDVLLVNSTNLRVKTIIRKAHLGIVTALAFSHDSRALVSASMDSSARVTLIEDNKSGMYIVIQIFLVINVSPLAGYGPYNSVTD</sequence>
<feature type="region of interest" description="Disordered" evidence="12">
    <location>
        <begin position="35"/>
        <end position="61"/>
    </location>
</feature>
<evidence type="ECO:0000313" key="14">
    <source>
        <dbReference type="Proteomes" id="UP000326939"/>
    </source>
</evidence>
<evidence type="ECO:0000256" key="2">
    <source>
        <dbReference type="ARBA" id="ARBA00022448"/>
    </source>
</evidence>
<keyword evidence="7" id="KW-0931">ER-Golgi transport</keyword>
<feature type="repeat" description="WD" evidence="11">
    <location>
        <begin position="398"/>
        <end position="428"/>
    </location>
</feature>
<evidence type="ECO:0000256" key="6">
    <source>
        <dbReference type="ARBA" id="ARBA00022824"/>
    </source>
</evidence>
<protein>
    <submittedName>
        <fullName evidence="13">Uncharacterized protein</fullName>
    </submittedName>
</protein>
<evidence type="ECO:0000256" key="3">
    <source>
        <dbReference type="ARBA" id="ARBA00022574"/>
    </source>
</evidence>
<evidence type="ECO:0000256" key="8">
    <source>
        <dbReference type="ARBA" id="ARBA00022927"/>
    </source>
</evidence>
<dbReference type="SUPFAM" id="SSF50998">
    <property type="entry name" value="Quinoprotein alcohol dehydrogenase-like"/>
    <property type="match status" value="1"/>
</dbReference>
<dbReference type="EMBL" id="VDCV01000010">
    <property type="protein sequence ID" value="KAB5538082.1"/>
    <property type="molecule type" value="Genomic_DNA"/>
</dbReference>